<dbReference type="OrthoDB" id="654134at2759"/>
<proteinExistence type="predicted"/>
<dbReference type="InterPro" id="IPR044816">
    <property type="entry name" value="BURP"/>
</dbReference>
<dbReference type="Pfam" id="PF03181">
    <property type="entry name" value="BURP"/>
    <property type="match status" value="1"/>
</dbReference>
<name>A0A6G1CRV5_9ORYZ</name>
<accession>A0A6G1CRV5</accession>
<dbReference type="SMART" id="SM01045">
    <property type="entry name" value="BURP"/>
    <property type="match status" value="1"/>
</dbReference>
<organism evidence="2 3">
    <name type="scientific">Oryza meyeriana var. granulata</name>
    <dbReference type="NCBI Taxonomy" id="110450"/>
    <lineage>
        <taxon>Eukaryota</taxon>
        <taxon>Viridiplantae</taxon>
        <taxon>Streptophyta</taxon>
        <taxon>Embryophyta</taxon>
        <taxon>Tracheophyta</taxon>
        <taxon>Spermatophyta</taxon>
        <taxon>Magnoliopsida</taxon>
        <taxon>Liliopsida</taxon>
        <taxon>Poales</taxon>
        <taxon>Poaceae</taxon>
        <taxon>BOP clade</taxon>
        <taxon>Oryzoideae</taxon>
        <taxon>Oryzeae</taxon>
        <taxon>Oryzinae</taxon>
        <taxon>Oryza</taxon>
        <taxon>Oryza meyeriana</taxon>
    </lineage>
</organism>
<dbReference type="EMBL" id="SPHZ02000008">
    <property type="protein sequence ID" value="KAF0903218.1"/>
    <property type="molecule type" value="Genomic_DNA"/>
</dbReference>
<sequence length="174" mass="18968">MFAPASLTMDDDIAMTLQLCEHPHMVHGEKSGCATSIESFLELVVSSLGTNDVRALSPRAPMEGVPSVRYTVASATPVTNSQSALVCHDMTYPYKVFFCHTATPIRAYQLSLVSNDVGQPSIDALAVCHLNTSHWEPNHPFFQIMHVKPGETTACHFLGRGSIIWVPTVKEAAQ</sequence>
<dbReference type="PANTHER" id="PTHR31236">
    <property type="entry name" value="BURP DOMAIN PROTEIN USPL1-LIKE"/>
    <property type="match status" value="1"/>
</dbReference>
<feature type="domain" description="BURP" evidence="1">
    <location>
        <begin position="1"/>
        <end position="168"/>
    </location>
</feature>
<evidence type="ECO:0000313" key="2">
    <source>
        <dbReference type="EMBL" id="KAF0903218.1"/>
    </source>
</evidence>
<evidence type="ECO:0000313" key="3">
    <source>
        <dbReference type="Proteomes" id="UP000479710"/>
    </source>
</evidence>
<dbReference type="Proteomes" id="UP000479710">
    <property type="component" value="Unassembled WGS sequence"/>
</dbReference>
<dbReference type="InterPro" id="IPR004873">
    <property type="entry name" value="BURP_dom"/>
</dbReference>
<evidence type="ECO:0000259" key="1">
    <source>
        <dbReference type="PROSITE" id="PS51277"/>
    </source>
</evidence>
<dbReference type="PANTHER" id="PTHR31236:SF21">
    <property type="entry name" value="BURP DOMAIN-CONTAINING PROTEIN 11"/>
    <property type="match status" value="1"/>
</dbReference>
<dbReference type="AlphaFoldDB" id="A0A6G1CRV5"/>
<protein>
    <recommendedName>
        <fullName evidence="1">BURP domain-containing protein</fullName>
    </recommendedName>
</protein>
<reference evidence="2 3" key="1">
    <citation type="submission" date="2019-11" db="EMBL/GenBank/DDBJ databases">
        <title>Whole genome sequence of Oryza granulata.</title>
        <authorList>
            <person name="Li W."/>
        </authorList>
    </citation>
    <scope>NUCLEOTIDE SEQUENCE [LARGE SCALE GENOMIC DNA]</scope>
    <source>
        <strain evidence="3">cv. Menghai</strain>
        <tissue evidence="2">Leaf</tissue>
    </source>
</reference>
<gene>
    <name evidence="2" type="ORF">E2562_025786</name>
</gene>
<dbReference type="PROSITE" id="PS51277">
    <property type="entry name" value="BURP"/>
    <property type="match status" value="1"/>
</dbReference>
<comment type="caution">
    <text evidence="2">The sequence shown here is derived from an EMBL/GenBank/DDBJ whole genome shotgun (WGS) entry which is preliminary data.</text>
</comment>
<keyword evidence="3" id="KW-1185">Reference proteome</keyword>